<name>A0AAV4PU54_CAEEX</name>
<protein>
    <submittedName>
        <fullName evidence="2">Uncharacterized protein</fullName>
    </submittedName>
</protein>
<evidence type="ECO:0000313" key="2">
    <source>
        <dbReference type="EMBL" id="GIY00250.1"/>
    </source>
</evidence>
<evidence type="ECO:0000256" key="1">
    <source>
        <dbReference type="SAM" id="MobiDB-lite"/>
    </source>
</evidence>
<dbReference type="AlphaFoldDB" id="A0AAV4PU54"/>
<gene>
    <name evidence="2" type="ORF">CEXT_603611</name>
</gene>
<dbReference type="Proteomes" id="UP001054945">
    <property type="component" value="Unassembled WGS sequence"/>
</dbReference>
<feature type="compositionally biased region" description="Basic and acidic residues" evidence="1">
    <location>
        <begin position="92"/>
        <end position="101"/>
    </location>
</feature>
<comment type="caution">
    <text evidence="2">The sequence shown here is derived from an EMBL/GenBank/DDBJ whole genome shotgun (WGS) entry which is preliminary data.</text>
</comment>
<organism evidence="2 3">
    <name type="scientific">Caerostris extrusa</name>
    <name type="common">Bark spider</name>
    <name type="synonym">Caerostris bankana</name>
    <dbReference type="NCBI Taxonomy" id="172846"/>
    <lineage>
        <taxon>Eukaryota</taxon>
        <taxon>Metazoa</taxon>
        <taxon>Ecdysozoa</taxon>
        <taxon>Arthropoda</taxon>
        <taxon>Chelicerata</taxon>
        <taxon>Arachnida</taxon>
        <taxon>Araneae</taxon>
        <taxon>Araneomorphae</taxon>
        <taxon>Entelegynae</taxon>
        <taxon>Araneoidea</taxon>
        <taxon>Araneidae</taxon>
        <taxon>Caerostris</taxon>
    </lineage>
</organism>
<accession>A0AAV4PU54</accession>
<dbReference type="EMBL" id="BPLR01005157">
    <property type="protein sequence ID" value="GIY00250.1"/>
    <property type="molecule type" value="Genomic_DNA"/>
</dbReference>
<keyword evidence="3" id="KW-1185">Reference proteome</keyword>
<evidence type="ECO:0000313" key="3">
    <source>
        <dbReference type="Proteomes" id="UP001054945"/>
    </source>
</evidence>
<proteinExistence type="predicted"/>
<reference evidence="2 3" key="1">
    <citation type="submission" date="2021-06" db="EMBL/GenBank/DDBJ databases">
        <title>Caerostris extrusa draft genome.</title>
        <authorList>
            <person name="Kono N."/>
            <person name="Arakawa K."/>
        </authorList>
    </citation>
    <scope>NUCLEOTIDE SEQUENCE [LARGE SCALE GENOMIC DNA]</scope>
</reference>
<sequence length="107" mass="12703">MRKFLFSLHLPLKILILHKWNTRILSWQLGETFLTLKRCQNIFRKFLLFADVGKVYVPKLVITDSWMAVSTPIIHLSPRKRLARQFGPPRELSGRDRDKGGFTRFRH</sequence>
<feature type="region of interest" description="Disordered" evidence="1">
    <location>
        <begin position="85"/>
        <end position="107"/>
    </location>
</feature>